<proteinExistence type="predicted"/>
<accession>A0A1I0LV62</accession>
<dbReference type="AlphaFoldDB" id="A0A1I0LV62"/>
<organism evidence="2 3">
    <name type="scientific">Nonomuraea wenchangensis</name>
    <dbReference type="NCBI Taxonomy" id="568860"/>
    <lineage>
        <taxon>Bacteria</taxon>
        <taxon>Bacillati</taxon>
        <taxon>Actinomycetota</taxon>
        <taxon>Actinomycetes</taxon>
        <taxon>Streptosporangiales</taxon>
        <taxon>Streptosporangiaceae</taxon>
        <taxon>Nonomuraea</taxon>
    </lineage>
</organism>
<dbReference type="RefSeq" id="WP_091094129.1">
    <property type="nucleotide sequence ID" value="NZ_FOHX01000027.1"/>
</dbReference>
<name>A0A1I0LV62_9ACTN</name>
<dbReference type="OrthoDB" id="9075047at2"/>
<dbReference type="InterPro" id="IPR055645">
    <property type="entry name" value="DpdA"/>
</dbReference>
<protein>
    <recommendedName>
        <fullName evidence="1">DeoxyPurine in DNA protein A domain-containing protein</fullName>
    </recommendedName>
</protein>
<dbReference type="STRING" id="568860.SAMN05421811_127164"/>
<dbReference type="Pfam" id="PF23859">
    <property type="entry name" value="DpdA"/>
    <property type="match status" value="1"/>
</dbReference>
<evidence type="ECO:0000313" key="2">
    <source>
        <dbReference type="EMBL" id="SEU46860.1"/>
    </source>
</evidence>
<evidence type="ECO:0000313" key="3">
    <source>
        <dbReference type="Proteomes" id="UP000199361"/>
    </source>
</evidence>
<gene>
    <name evidence="2" type="ORF">SAMN05421811_127164</name>
</gene>
<feature type="domain" description="DeoxyPurine in DNA protein A" evidence="1">
    <location>
        <begin position="3"/>
        <end position="259"/>
    </location>
</feature>
<sequence length="300" mass="33207">MEFFLGTSSSSWLRREDVGVPLCVAYPRLAAIKGELPRAVVPWILDSGGFNEVTQRGEYRAAAIDYVRAVRRYADEIGNLRWAACQDWMCEPPALARSGRSVNGHQHLSIDNYITLRGEWGPGSPFVPPLQGNSRDAFLRHVDMYARRGIDLTRAPLVSVGSVCRMQSTSEIGRVLGALASLGLKMHGFGVKTLGLRAFWPFLLSADSQAWSKNARANADDIYIDVPEHTHPRGGKTCSSCHVYALAWRKRMLASLPAAPSHTVMELPGIYGEGRSSLTRAEPPRVRYRPGIPIYSRRSS</sequence>
<dbReference type="Proteomes" id="UP000199361">
    <property type="component" value="Unassembled WGS sequence"/>
</dbReference>
<evidence type="ECO:0000259" key="1">
    <source>
        <dbReference type="Pfam" id="PF23859"/>
    </source>
</evidence>
<keyword evidence="3" id="KW-1185">Reference proteome</keyword>
<dbReference type="EMBL" id="FOHX01000027">
    <property type="protein sequence ID" value="SEU46860.1"/>
    <property type="molecule type" value="Genomic_DNA"/>
</dbReference>
<reference evidence="2 3" key="1">
    <citation type="submission" date="2016-10" db="EMBL/GenBank/DDBJ databases">
        <authorList>
            <person name="de Groot N.N."/>
        </authorList>
    </citation>
    <scope>NUCLEOTIDE SEQUENCE [LARGE SCALE GENOMIC DNA]</scope>
    <source>
        <strain evidence="2 3">CGMCC 4.5598</strain>
    </source>
</reference>